<keyword evidence="3" id="KW-0117">Actin capping</keyword>
<dbReference type="Gene3D" id="3.90.1150.210">
    <property type="entry name" value="F-actin capping protein, beta subunit"/>
    <property type="match status" value="1"/>
</dbReference>
<sequence>MSSRAALALPLLLQSPPGQQSQVYADLVALLESEGDDGAADAAEFQAKAQEVWRQHNVEQLITIDAPASSATDTNGNSKPNAAAVAAVVLSEHGVFSWKGQERFRDPRSKTSFVVDHYDLKASDPQPYKPNVHAEPLREAIEADVAKYVFDRYETGIASVFVQSLPRPEPVKEPVKAADPIAQEANPKDAVEEGGEEVDGKDEADSEVKTAEGEDVQQDTEENVAEGEDKEGPKDTAAEGEDSEMENRGEEGQAEASAGEDATAAPATDSETKEKEDAVMAEREDEEEKDEEASGPSKLFIHIVANKIKLSNYWSGRWRATYTFDPSSPSSLDSTLALQVHYFEDGNVQLHGLRPTSTTLSLPTSAADPFDAKSAPEVAKAIASAIEKHEEAYQKTLFATCNDLGERAFKALRKTLPITRQKVDWDKVLNYKLGSELSR</sequence>
<dbReference type="PRINTS" id="PR00191">
    <property type="entry name" value="FACTINCAPA"/>
</dbReference>
<dbReference type="RefSeq" id="XP_025379277.1">
    <property type="nucleotide sequence ID" value="XM_025523483.1"/>
</dbReference>
<dbReference type="Gene3D" id="3.30.1140.60">
    <property type="entry name" value="F-actin capping protein, alpha subunit"/>
    <property type="match status" value="1"/>
</dbReference>
<dbReference type="InterPro" id="IPR042489">
    <property type="entry name" value="CapZ_alpha_1"/>
</dbReference>
<dbReference type="Pfam" id="PF01267">
    <property type="entry name" value="F-actin_cap_A"/>
    <property type="match status" value="1"/>
</dbReference>
<feature type="compositionally biased region" description="Acidic residues" evidence="5">
    <location>
        <begin position="213"/>
        <end position="229"/>
    </location>
</feature>
<dbReference type="OrthoDB" id="340550at2759"/>
<evidence type="ECO:0000256" key="4">
    <source>
        <dbReference type="ARBA" id="ARBA00023203"/>
    </source>
</evidence>
<dbReference type="PANTHER" id="PTHR10653">
    <property type="entry name" value="F-ACTIN-CAPPING PROTEIN SUBUNIT ALPHA"/>
    <property type="match status" value="1"/>
</dbReference>
<dbReference type="InParanoid" id="A0A316YRZ0"/>
<dbReference type="PANTHER" id="PTHR10653:SF0">
    <property type="entry name" value="F-ACTIN-CAPPING PROTEIN SUBUNIT ALPHA"/>
    <property type="match status" value="1"/>
</dbReference>
<gene>
    <name evidence="6" type="ORF">FA10DRAFT_278720</name>
</gene>
<accession>A0A316YRZ0</accession>
<dbReference type="GO" id="GO:0030036">
    <property type="term" value="P:actin cytoskeleton organization"/>
    <property type="evidence" value="ECO:0007669"/>
    <property type="project" value="TreeGrafter"/>
</dbReference>
<dbReference type="InterPro" id="IPR037282">
    <property type="entry name" value="CapZ_alpha/beta"/>
</dbReference>
<evidence type="ECO:0000256" key="2">
    <source>
        <dbReference type="ARBA" id="ARBA00014038"/>
    </source>
</evidence>
<feature type="compositionally biased region" description="Acidic residues" evidence="5">
    <location>
        <begin position="283"/>
        <end position="293"/>
    </location>
</feature>
<dbReference type="InterPro" id="IPR002189">
    <property type="entry name" value="CapZ_alpha"/>
</dbReference>
<dbReference type="STRING" id="215250.A0A316YRZ0"/>
<evidence type="ECO:0000256" key="3">
    <source>
        <dbReference type="ARBA" id="ARBA00022467"/>
    </source>
</evidence>
<protein>
    <recommendedName>
        <fullName evidence="2">F-actin-capping protein subunit alpha</fullName>
    </recommendedName>
</protein>
<dbReference type="InterPro" id="IPR042276">
    <property type="entry name" value="CapZ_alpha/beta_2"/>
</dbReference>
<name>A0A316YRZ0_9BASI</name>
<dbReference type="PROSITE" id="PS00748">
    <property type="entry name" value="F_ACTIN_CAPPING_A_1"/>
    <property type="match status" value="1"/>
</dbReference>
<evidence type="ECO:0000313" key="6">
    <source>
        <dbReference type="EMBL" id="PWN92079.1"/>
    </source>
</evidence>
<keyword evidence="7" id="KW-1185">Reference proteome</keyword>
<dbReference type="GO" id="GO:0051016">
    <property type="term" value="P:barbed-end actin filament capping"/>
    <property type="evidence" value="ECO:0007669"/>
    <property type="project" value="InterPro"/>
</dbReference>
<evidence type="ECO:0000256" key="5">
    <source>
        <dbReference type="SAM" id="MobiDB-lite"/>
    </source>
</evidence>
<feature type="compositionally biased region" description="Low complexity" evidence="5">
    <location>
        <begin position="254"/>
        <end position="269"/>
    </location>
</feature>
<feature type="compositionally biased region" description="Basic and acidic residues" evidence="5">
    <location>
        <begin position="270"/>
        <end position="282"/>
    </location>
</feature>
<feature type="region of interest" description="Disordered" evidence="5">
    <location>
        <begin position="169"/>
        <end position="295"/>
    </location>
</feature>
<proteinExistence type="inferred from homology"/>
<dbReference type="SUPFAM" id="SSF90096">
    <property type="entry name" value="Subunits of heterodimeric actin filament capping protein Capz"/>
    <property type="match status" value="1"/>
</dbReference>
<reference evidence="6 7" key="1">
    <citation type="journal article" date="2018" name="Mol. Biol. Evol.">
        <title>Broad Genomic Sampling Reveals a Smut Pathogenic Ancestry of the Fungal Clade Ustilaginomycotina.</title>
        <authorList>
            <person name="Kijpornyongpan T."/>
            <person name="Mondo S.J."/>
            <person name="Barry K."/>
            <person name="Sandor L."/>
            <person name="Lee J."/>
            <person name="Lipzen A."/>
            <person name="Pangilinan J."/>
            <person name="LaButti K."/>
            <person name="Hainaut M."/>
            <person name="Henrissat B."/>
            <person name="Grigoriev I.V."/>
            <person name="Spatafora J.W."/>
            <person name="Aime M.C."/>
        </authorList>
    </citation>
    <scope>NUCLEOTIDE SEQUENCE [LARGE SCALE GENOMIC DNA]</scope>
    <source>
        <strain evidence="6 7">MCA 4198</strain>
    </source>
</reference>
<dbReference type="Proteomes" id="UP000245768">
    <property type="component" value="Unassembled WGS sequence"/>
</dbReference>
<dbReference type="GO" id="GO:0030479">
    <property type="term" value="C:actin cortical patch"/>
    <property type="evidence" value="ECO:0007669"/>
    <property type="project" value="TreeGrafter"/>
</dbReference>
<dbReference type="GO" id="GO:0051015">
    <property type="term" value="F:actin filament binding"/>
    <property type="evidence" value="ECO:0007669"/>
    <property type="project" value="TreeGrafter"/>
</dbReference>
<evidence type="ECO:0000256" key="1">
    <source>
        <dbReference type="ARBA" id="ARBA00010479"/>
    </source>
</evidence>
<dbReference type="GeneID" id="37045399"/>
<comment type="similarity">
    <text evidence="1">Belongs to the F-actin-capping protein alpha subunit family.</text>
</comment>
<keyword evidence="4" id="KW-0009">Actin-binding</keyword>
<evidence type="ECO:0000313" key="7">
    <source>
        <dbReference type="Proteomes" id="UP000245768"/>
    </source>
</evidence>
<dbReference type="InterPro" id="IPR017865">
    <property type="entry name" value="F-actin_cap_asu_CS"/>
</dbReference>
<dbReference type="EMBL" id="KZ819635">
    <property type="protein sequence ID" value="PWN92079.1"/>
    <property type="molecule type" value="Genomic_DNA"/>
</dbReference>
<feature type="compositionally biased region" description="Basic and acidic residues" evidence="5">
    <location>
        <begin position="201"/>
        <end position="212"/>
    </location>
</feature>
<organism evidence="6 7">
    <name type="scientific">Acaromyces ingoldii</name>
    <dbReference type="NCBI Taxonomy" id="215250"/>
    <lineage>
        <taxon>Eukaryota</taxon>
        <taxon>Fungi</taxon>
        <taxon>Dikarya</taxon>
        <taxon>Basidiomycota</taxon>
        <taxon>Ustilaginomycotina</taxon>
        <taxon>Exobasidiomycetes</taxon>
        <taxon>Exobasidiales</taxon>
        <taxon>Cryptobasidiaceae</taxon>
        <taxon>Acaromyces</taxon>
    </lineage>
</organism>
<dbReference type="GO" id="GO:0008290">
    <property type="term" value="C:F-actin capping protein complex"/>
    <property type="evidence" value="ECO:0007669"/>
    <property type="project" value="InterPro"/>
</dbReference>
<dbReference type="AlphaFoldDB" id="A0A316YRZ0"/>